<organism evidence="2 3">
    <name type="scientific">Marinobacterium weihaiense</name>
    <dbReference type="NCBI Taxonomy" id="2851016"/>
    <lineage>
        <taxon>Bacteria</taxon>
        <taxon>Pseudomonadati</taxon>
        <taxon>Pseudomonadota</taxon>
        <taxon>Gammaproteobacteria</taxon>
        <taxon>Oceanospirillales</taxon>
        <taxon>Oceanospirillaceae</taxon>
        <taxon>Marinobacterium</taxon>
    </lineage>
</organism>
<dbReference type="EMBL" id="JAHQZT010000033">
    <property type="protein sequence ID" value="MBV0934711.1"/>
    <property type="molecule type" value="Genomic_DNA"/>
</dbReference>
<dbReference type="RefSeq" id="WP_217336113.1">
    <property type="nucleotide sequence ID" value="NZ_JAHQZT010000033.1"/>
</dbReference>
<reference evidence="2 3" key="1">
    <citation type="submission" date="2021-06" db="EMBL/GenBank/DDBJ databases">
        <title>Bacterium isolated from marine sediment.</title>
        <authorList>
            <person name="Zhu K.-L."/>
            <person name="Du Z.-J."/>
            <person name="Liang Q.-Y."/>
        </authorList>
    </citation>
    <scope>NUCLEOTIDE SEQUENCE [LARGE SCALE GENOMIC DNA]</scope>
    <source>
        <strain evidence="2 3">A346</strain>
    </source>
</reference>
<dbReference type="Proteomes" id="UP000755551">
    <property type="component" value="Unassembled WGS sequence"/>
</dbReference>
<feature type="transmembrane region" description="Helical" evidence="1">
    <location>
        <begin position="26"/>
        <end position="53"/>
    </location>
</feature>
<evidence type="ECO:0008006" key="4">
    <source>
        <dbReference type="Google" id="ProtNLM"/>
    </source>
</evidence>
<keyword evidence="1" id="KW-0472">Membrane</keyword>
<keyword evidence="1" id="KW-0812">Transmembrane</keyword>
<name>A0ABS6MEF3_9GAMM</name>
<keyword evidence="3" id="KW-1185">Reference proteome</keyword>
<evidence type="ECO:0000256" key="1">
    <source>
        <dbReference type="SAM" id="Phobius"/>
    </source>
</evidence>
<keyword evidence="1" id="KW-1133">Transmembrane helix</keyword>
<accession>A0ABS6MEF3</accession>
<gene>
    <name evidence="2" type="ORF">KTN04_15335</name>
</gene>
<sequence>MSDDTITQPDNLQAQAEEESTTVLGFLGFVLGIVSNFYLSLVLGPIAVVLCVLGIFKGQIFWGLLGLLWSAGAILSSPLLLDMALMSLLT</sequence>
<comment type="caution">
    <text evidence="2">The sequence shown here is derived from an EMBL/GenBank/DDBJ whole genome shotgun (WGS) entry which is preliminary data.</text>
</comment>
<feature type="transmembrane region" description="Helical" evidence="1">
    <location>
        <begin position="60"/>
        <end position="81"/>
    </location>
</feature>
<protein>
    <recommendedName>
        <fullName evidence="4">DUF4190 domain-containing protein</fullName>
    </recommendedName>
</protein>
<proteinExistence type="predicted"/>
<evidence type="ECO:0000313" key="3">
    <source>
        <dbReference type="Proteomes" id="UP000755551"/>
    </source>
</evidence>
<evidence type="ECO:0000313" key="2">
    <source>
        <dbReference type="EMBL" id="MBV0934711.1"/>
    </source>
</evidence>